<dbReference type="SUPFAM" id="SSF53474">
    <property type="entry name" value="alpha/beta-Hydrolases"/>
    <property type="match status" value="1"/>
</dbReference>
<protein>
    <recommendedName>
        <fullName evidence="5">Secretory lipase</fullName>
    </recommendedName>
</protein>
<dbReference type="PIRSF" id="PIRSF029171">
    <property type="entry name" value="Esterase_LipA"/>
    <property type="match status" value="1"/>
</dbReference>
<dbReference type="Pfam" id="PF03583">
    <property type="entry name" value="LIP"/>
    <property type="match status" value="1"/>
</dbReference>
<dbReference type="PATRIC" id="fig|1316928.3.peg.972"/>
<reference evidence="3 4" key="1">
    <citation type="journal article" date="2013" name="Genome Announc.">
        <title>Draft Genome Sequence of a Benzothiophene-Desulfurizing Bacterium, Gordona terrae Strain C-6.</title>
        <authorList>
            <person name="Wang W."/>
            <person name="Ma T."/>
            <person name="Ren Y."/>
            <person name="Li G."/>
        </authorList>
    </citation>
    <scope>NUCLEOTIDE SEQUENCE [LARGE SCALE GENOMIC DNA]</scope>
    <source>
        <strain evidence="3 4">C-6</strain>
    </source>
</reference>
<dbReference type="OrthoDB" id="9798122at2"/>
<evidence type="ECO:0008006" key="5">
    <source>
        <dbReference type="Google" id="ProtNLM"/>
    </source>
</evidence>
<dbReference type="Gene3D" id="3.40.50.1820">
    <property type="entry name" value="alpha/beta hydrolase"/>
    <property type="match status" value="1"/>
</dbReference>
<evidence type="ECO:0000313" key="3">
    <source>
        <dbReference type="EMBL" id="EON34268.1"/>
    </source>
</evidence>
<feature type="region of interest" description="Disordered" evidence="1">
    <location>
        <begin position="43"/>
        <end position="91"/>
    </location>
</feature>
<name>R7YE64_9ACTN</name>
<feature type="chain" id="PRO_5038922601" description="Secretory lipase" evidence="2">
    <location>
        <begin position="33"/>
        <end position="432"/>
    </location>
</feature>
<feature type="signal peptide" evidence="2">
    <location>
        <begin position="1"/>
        <end position="32"/>
    </location>
</feature>
<gene>
    <name evidence="3" type="ORF">GTC6_04790</name>
</gene>
<dbReference type="RefSeq" id="WP_010841427.1">
    <property type="nucleotide sequence ID" value="NZ_AQPW01000003.1"/>
</dbReference>
<evidence type="ECO:0000313" key="4">
    <source>
        <dbReference type="Proteomes" id="UP000013569"/>
    </source>
</evidence>
<dbReference type="PANTHER" id="PTHR34853">
    <property type="match status" value="1"/>
</dbReference>
<accession>R7YE64</accession>
<feature type="compositionally biased region" description="Polar residues" evidence="1">
    <location>
        <begin position="55"/>
        <end position="65"/>
    </location>
</feature>
<proteinExistence type="predicted"/>
<sequence length="432" mass="44357">MNPHGNASKPRSAHLARTLAAAAALTIVVAPAALGLTATAAAEPTPGTSAPGTLTPGTSAPASEPSTEDGGAPADDNAGTVDTRGPGQAPGAVYANRELSRARTVSGAASGNDFTYWSTGADGKAHLSSGVLMVPTGRAPAGGWPIVAWAHGSRGIADRCAPSTRPTAEDTEELKRWLGRGYAVVSTDYAGVGTPGTPQYYDLEATARNIVDAVRASRDIADNLSRSWAVVGEGQGAAAAITLARLAPTIQGGKLDFKGAAASSIPAQFGSLVANLGPSSAAMPSGLAADALYTLSAIRNAQSDIDLDAYLTDAGKKWMTRAAASCATEFVREVDGLAIGSLFTKPLSGNTELTALLTKATELPTRDFERPVLMTQTLQDTSVVVPLTLKYLNDARAGDTKVSARTYLTLDGAHSKRLSDTDIRGFVARILR</sequence>
<dbReference type="GO" id="GO:0016042">
    <property type="term" value="P:lipid catabolic process"/>
    <property type="evidence" value="ECO:0007669"/>
    <property type="project" value="InterPro"/>
</dbReference>
<dbReference type="GO" id="GO:0004806">
    <property type="term" value="F:triacylglycerol lipase activity"/>
    <property type="evidence" value="ECO:0007669"/>
    <property type="project" value="InterPro"/>
</dbReference>
<evidence type="ECO:0000256" key="1">
    <source>
        <dbReference type="SAM" id="MobiDB-lite"/>
    </source>
</evidence>
<dbReference type="PANTHER" id="PTHR34853:SF1">
    <property type="entry name" value="LIPASE 5"/>
    <property type="match status" value="1"/>
</dbReference>
<dbReference type="InterPro" id="IPR029058">
    <property type="entry name" value="AB_hydrolase_fold"/>
</dbReference>
<keyword evidence="2" id="KW-0732">Signal</keyword>
<dbReference type="Proteomes" id="UP000013569">
    <property type="component" value="Unassembled WGS sequence"/>
</dbReference>
<dbReference type="EMBL" id="AQPW01000003">
    <property type="protein sequence ID" value="EON34268.1"/>
    <property type="molecule type" value="Genomic_DNA"/>
</dbReference>
<evidence type="ECO:0000256" key="2">
    <source>
        <dbReference type="SAM" id="SignalP"/>
    </source>
</evidence>
<organism evidence="3 4">
    <name type="scientific">Gordonia terrae C-6</name>
    <dbReference type="NCBI Taxonomy" id="1316928"/>
    <lineage>
        <taxon>Bacteria</taxon>
        <taxon>Bacillati</taxon>
        <taxon>Actinomycetota</taxon>
        <taxon>Actinomycetes</taxon>
        <taxon>Mycobacteriales</taxon>
        <taxon>Gordoniaceae</taxon>
        <taxon>Gordonia</taxon>
    </lineage>
</organism>
<dbReference type="AlphaFoldDB" id="R7YE64"/>
<dbReference type="InterPro" id="IPR005152">
    <property type="entry name" value="Lipase_secreted"/>
</dbReference>
<feature type="compositionally biased region" description="Low complexity" evidence="1">
    <location>
        <begin position="43"/>
        <end position="53"/>
    </location>
</feature>
<comment type="caution">
    <text evidence="3">The sequence shown here is derived from an EMBL/GenBank/DDBJ whole genome shotgun (WGS) entry which is preliminary data.</text>
</comment>